<evidence type="ECO:0000256" key="2">
    <source>
        <dbReference type="SAM" id="MobiDB-lite"/>
    </source>
</evidence>
<dbReference type="Gene3D" id="3.80.10.10">
    <property type="entry name" value="Ribonuclease Inhibitor"/>
    <property type="match status" value="2"/>
</dbReference>
<dbReference type="GO" id="GO:0019005">
    <property type="term" value="C:SCF ubiquitin ligase complex"/>
    <property type="evidence" value="ECO:0007669"/>
    <property type="project" value="TreeGrafter"/>
</dbReference>
<dbReference type="PANTHER" id="PTHR13318:SF152">
    <property type="entry name" value="F-BOX_LRR-REPEAT PROTEIN 4"/>
    <property type="match status" value="1"/>
</dbReference>
<feature type="compositionally biased region" description="Basic and acidic residues" evidence="2">
    <location>
        <begin position="280"/>
        <end position="292"/>
    </location>
</feature>
<name>A0AAJ7XGP2_PETMA</name>
<evidence type="ECO:0000313" key="4">
    <source>
        <dbReference type="Proteomes" id="UP001318040"/>
    </source>
</evidence>
<keyword evidence="4" id="KW-1185">Reference proteome</keyword>
<dbReference type="SUPFAM" id="SSF81383">
    <property type="entry name" value="F-box domain"/>
    <property type="match status" value="1"/>
</dbReference>
<feature type="region of interest" description="Disordered" evidence="2">
    <location>
        <begin position="266"/>
        <end position="370"/>
    </location>
</feature>
<organism evidence="4 5">
    <name type="scientific">Petromyzon marinus</name>
    <name type="common">Sea lamprey</name>
    <dbReference type="NCBI Taxonomy" id="7757"/>
    <lineage>
        <taxon>Eukaryota</taxon>
        <taxon>Metazoa</taxon>
        <taxon>Chordata</taxon>
        <taxon>Craniata</taxon>
        <taxon>Vertebrata</taxon>
        <taxon>Cyclostomata</taxon>
        <taxon>Hyperoartia</taxon>
        <taxon>Petromyzontiformes</taxon>
        <taxon>Petromyzontidae</taxon>
        <taxon>Petromyzon</taxon>
    </lineage>
</organism>
<sequence length="754" mass="79975">MLTALTAVYYTCLRHLPFAHSQPPAFDAGAGHRGAADDGGGGGGGGRGGRGGGEDDDPAVDVSLSEEETDALPGAESNLVFSQYASQVVDFSSQYGSEGSLSYTMGNLAGPPSVFPAHGDVTQAAVPRTYGRWWQRGGGGGGTAAAPPVRAPPTFRARDFVEVAFPRAVRPCSVGVLEVYNPGAVVRILARESGAGADGKGPRWATLWSGPPKLLGANRSREFCPRIRRPGFATELLRLELDCSLCEYYTELDAVVLRGAAAAAAAAPSAAAGPPHRPVGRAEDRDGHGREGSDDDDADDDADDDDDDDVDDDDGDDDDDDDGDDVNGDGGDDGDGGGGGDGGGDGGCGGGGWKVNEKMPQATSSSEPGSGNGYFDLLPYELIQLILSHVPLRDLCRLCRTCRLLRAHAEDPAQYSHLDLRPYWPSVGDAQLQALAPRCTHTQALGLSWTGGRGLVTVGGFVRFLEGCGRGLLRLELSCCEFVTEESVGAIARCCPALRALDLSCCRATAAATTAASATAAGAGTPQPASTFRSLASLHDLRHLNLYRTGVDEEVLSEIIGACPQLQTLNIGSCVQVENGDDVLVALARSCPRLEGVDAWRLHGVTHVGLMELVMSCPHLQELDLGWCSGLQSGTGVFQLLARSLPALRRLYLTANRTVGDHDLAALARHCPRLQQLDILGTRMVSTSALWELLWSCRELRLLDVSFCSRVDARLVGELRARYPAVAIKRSDCQRHLPARRRRLSIRRRRLPAH</sequence>
<dbReference type="InterPro" id="IPR006553">
    <property type="entry name" value="Leu-rich_rpt_Cys-con_subtyp"/>
</dbReference>
<proteinExistence type="predicted"/>
<dbReference type="RefSeq" id="XP_032832613.1">
    <property type="nucleotide sequence ID" value="XM_032976722.1"/>
</dbReference>
<dbReference type="GeneID" id="116955580"/>
<dbReference type="AlphaFoldDB" id="A0AAJ7XGP2"/>
<dbReference type="GO" id="GO:0031146">
    <property type="term" value="P:SCF-dependent proteasomal ubiquitin-dependent protein catabolic process"/>
    <property type="evidence" value="ECO:0007669"/>
    <property type="project" value="TreeGrafter"/>
</dbReference>
<dbReference type="Pfam" id="PF12937">
    <property type="entry name" value="F-box-like"/>
    <property type="match status" value="1"/>
</dbReference>
<dbReference type="SMART" id="SM00256">
    <property type="entry name" value="FBOX"/>
    <property type="match status" value="1"/>
</dbReference>
<protein>
    <submittedName>
        <fullName evidence="5">F-box/LRR-repeat protein 4</fullName>
    </submittedName>
</protein>
<dbReference type="InterPro" id="IPR001810">
    <property type="entry name" value="F-box_dom"/>
</dbReference>
<dbReference type="PANTHER" id="PTHR13318">
    <property type="entry name" value="PARTNER OF PAIRED, ISOFORM B-RELATED"/>
    <property type="match status" value="1"/>
</dbReference>
<dbReference type="PROSITE" id="PS50181">
    <property type="entry name" value="FBOX"/>
    <property type="match status" value="1"/>
</dbReference>
<feature type="compositionally biased region" description="Acidic residues" evidence="2">
    <location>
        <begin position="293"/>
        <end position="335"/>
    </location>
</feature>
<gene>
    <name evidence="5" type="primary">FBXL4</name>
</gene>
<dbReference type="CDD" id="cd22117">
    <property type="entry name" value="F-box_FBXL4"/>
    <property type="match status" value="1"/>
</dbReference>
<dbReference type="InterPro" id="IPR036047">
    <property type="entry name" value="F-box-like_dom_sf"/>
</dbReference>
<feature type="region of interest" description="Disordered" evidence="2">
    <location>
        <begin position="27"/>
        <end position="72"/>
    </location>
</feature>
<dbReference type="CTD" id="26235"/>
<evidence type="ECO:0000313" key="5">
    <source>
        <dbReference type="RefSeq" id="XP_032832613.1"/>
    </source>
</evidence>
<dbReference type="KEGG" id="pmrn:116955580"/>
<feature type="compositionally biased region" description="Gly residues" evidence="2">
    <location>
        <begin position="37"/>
        <end position="51"/>
    </location>
</feature>
<feature type="compositionally biased region" description="Gly residues" evidence="2">
    <location>
        <begin position="336"/>
        <end position="353"/>
    </location>
</feature>
<feature type="domain" description="F-box" evidence="3">
    <location>
        <begin position="372"/>
        <end position="418"/>
    </location>
</feature>
<accession>A0AAJ7XGP2</accession>
<dbReference type="FunFam" id="3.80.10.10:FF:000152">
    <property type="entry name" value="F-box/LRR-repeat protein 4 isoform X1"/>
    <property type="match status" value="1"/>
</dbReference>
<dbReference type="SMART" id="SM00367">
    <property type="entry name" value="LRR_CC"/>
    <property type="match status" value="8"/>
</dbReference>
<keyword evidence="1" id="KW-0833">Ubl conjugation pathway</keyword>
<evidence type="ECO:0000259" key="3">
    <source>
        <dbReference type="PROSITE" id="PS50181"/>
    </source>
</evidence>
<dbReference type="SUPFAM" id="SSF52047">
    <property type="entry name" value="RNI-like"/>
    <property type="match status" value="2"/>
</dbReference>
<reference evidence="5" key="1">
    <citation type="submission" date="2025-08" db="UniProtKB">
        <authorList>
            <consortium name="RefSeq"/>
        </authorList>
    </citation>
    <scope>IDENTIFICATION</scope>
    <source>
        <tissue evidence="5">Sperm</tissue>
    </source>
</reference>
<evidence type="ECO:0000256" key="1">
    <source>
        <dbReference type="ARBA" id="ARBA00022786"/>
    </source>
</evidence>
<dbReference type="Proteomes" id="UP001318040">
    <property type="component" value="Chromosome 60"/>
</dbReference>
<dbReference type="InterPro" id="IPR032675">
    <property type="entry name" value="LRR_dom_sf"/>
</dbReference>
<feature type="compositionally biased region" description="Acidic residues" evidence="2">
    <location>
        <begin position="54"/>
        <end position="70"/>
    </location>
</feature>